<reference evidence="2 3" key="2">
    <citation type="journal article" date="2005" name="Science">
        <title>The genome of the African trypanosome Trypanosoma brucei.</title>
        <authorList>
            <person name="Berriman M."/>
            <person name="Ghedin E."/>
            <person name="Hertz-Fowler C."/>
            <person name="Blandin G."/>
            <person name="Renauld H."/>
            <person name="Bartholomeu D.C."/>
            <person name="Lennard N.J."/>
            <person name="Caler E."/>
            <person name="Hamlin N.E."/>
            <person name="Haas B."/>
            <person name="Bohme U."/>
            <person name="Hannick L."/>
            <person name="Aslett M.A."/>
            <person name="Shallom J."/>
            <person name="Marcello L."/>
            <person name="Hou L."/>
            <person name="Wickstead B."/>
            <person name="Alsmark U.C."/>
            <person name="Arrowsmith C."/>
            <person name="Atkin R.J."/>
            <person name="Barron A.J."/>
            <person name="Bringaud F."/>
            <person name="Brooks K."/>
            <person name="Carrington M."/>
            <person name="Cherevach I."/>
            <person name="Chillingworth T.J."/>
            <person name="Churcher C."/>
            <person name="Clark L.N."/>
            <person name="Corton C.H."/>
            <person name="Cronin A."/>
            <person name="Davies R.M."/>
            <person name="Doggett J."/>
            <person name="Djikeng A."/>
            <person name="Feldblyum T."/>
            <person name="Field M.C."/>
            <person name="Fraser A."/>
            <person name="Goodhead I."/>
            <person name="Hance Z."/>
            <person name="Harper D."/>
            <person name="Harris B.R."/>
            <person name="Hauser H."/>
            <person name="Hostetler J."/>
            <person name="Ivens A."/>
            <person name="Jagels K."/>
            <person name="Johnson D."/>
            <person name="Johnson J."/>
            <person name="Jones K."/>
            <person name="Kerhornou A.X."/>
            <person name="Koo H."/>
            <person name="Larke N."/>
            <person name="Landfear S."/>
            <person name="Larkin C."/>
            <person name="Leech V."/>
            <person name="Line A."/>
            <person name="Lord A."/>
            <person name="Macleod A."/>
            <person name="Mooney P.J."/>
            <person name="Moule S."/>
            <person name="Martin D.M."/>
            <person name="Morgan G.W."/>
            <person name="Mungall K."/>
            <person name="Norbertczak H."/>
            <person name="Ormond D."/>
            <person name="Pai G."/>
            <person name="Peacock C.S."/>
            <person name="Peterson J."/>
            <person name="Quail M.A."/>
            <person name="Rabbinowitsch E."/>
            <person name="Rajandream M.A."/>
            <person name="Reitter C."/>
            <person name="Salzberg S.L."/>
            <person name="Sanders M."/>
            <person name="Schobel S."/>
            <person name="Sharp S."/>
            <person name="Simmonds M."/>
            <person name="Simpson A.J."/>
            <person name="Tallon L."/>
            <person name="Turner C.M."/>
            <person name="Tait A."/>
            <person name="Tivey A.R."/>
            <person name="Van Aken S."/>
            <person name="Walker D."/>
            <person name="Wanless D."/>
            <person name="Wang S."/>
            <person name="White B."/>
            <person name="White O."/>
            <person name="Whitehead S."/>
            <person name="Woodward J."/>
            <person name="Wortman J."/>
            <person name="Adams M.D."/>
            <person name="Embley T.M."/>
            <person name="Gull K."/>
            <person name="Ullu E."/>
            <person name="Barry J.D."/>
            <person name="Fairlamb A.H."/>
            <person name="Opperdoes F."/>
            <person name="Barrell B.G."/>
            <person name="Donelson J.E."/>
            <person name="Hall N."/>
            <person name="Fraser C.M."/>
            <person name="Melville S.E."/>
            <person name="El-Sayed N.M."/>
        </authorList>
    </citation>
    <scope>NUCLEOTIDE SEQUENCE [LARGE SCALE GENOMIC DNA]</scope>
    <source>
        <strain evidence="2 3">927/4 GUTat10.1</strain>
    </source>
</reference>
<evidence type="ECO:0000256" key="1">
    <source>
        <dbReference type="SAM" id="Phobius"/>
    </source>
</evidence>
<dbReference type="PaxDb" id="5691-EAN76625"/>
<keyword evidence="3" id="KW-1185">Reference proteome</keyword>
<dbReference type="KEGG" id="tbr:Tb09.160.4100"/>
<feature type="transmembrane region" description="Helical" evidence="1">
    <location>
        <begin position="44"/>
        <end position="66"/>
    </location>
</feature>
<accession>Q38EZ5</accession>
<evidence type="ECO:0000313" key="3">
    <source>
        <dbReference type="Proteomes" id="UP000008524"/>
    </source>
</evidence>
<dbReference type="Proteomes" id="UP000008524">
    <property type="component" value="Chromosome 9"/>
</dbReference>
<name>Q38EZ5_TRYB2</name>
<protein>
    <submittedName>
        <fullName evidence="2">Uncharacterized protein</fullName>
    </submittedName>
</protein>
<keyword evidence="1" id="KW-0472">Membrane</keyword>
<dbReference type="GeneID" id="3660146"/>
<sequence>MKIISITATNRLFSFYVLILTIYFIPPTRPSVQFLHHSATTTTITALFFFAPKCFFFIFFFIACFYDL</sequence>
<keyword evidence="1" id="KW-1133">Transmembrane helix</keyword>
<dbReference type="RefSeq" id="XP_803869.1">
    <property type="nucleotide sequence ID" value="XM_798776.1"/>
</dbReference>
<dbReference type="AlphaFoldDB" id="Q38EZ5"/>
<evidence type="ECO:0000313" key="2">
    <source>
        <dbReference type="EMBL" id="EAN76625.1"/>
    </source>
</evidence>
<dbReference type="InParanoid" id="Q38EZ5"/>
<feature type="transmembrane region" description="Helical" evidence="1">
    <location>
        <begin position="12"/>
        <end position="32"/>
    </location>
</feature>
<reference evidence="2 3" key="1">
    <citation type="journal article" date="2005" name="Science">
        <title>Comparative genomics of trypanosomatid parasitic protozoa.</title>
        <authorList>
            <person name="El-Sayed N.M."/>
            <person name="Myler P.J."/>
            <person name="Blandin G."/>
            <person name="Berriman M."/>
            <person name="Crabtree J."/>
            <person name="Aggarwal G."/>
            <person name="Caler E."/>
            <person name="Renauld H."/>
            <person name="Worthey E.A."/>
            <person name="Hertz-Fowler C."/>
            <person name="Ghedin E."/>
            <person name="Peacock C."/>
            <person name="Bartholomeu D.C."/>
            <person name="Haas B.J."/>
            <person name="Tran A.N."/>
            <person name="Wortman J.R."/>
            <person name="Alsmark U.C."/>
            <person name="Angiuoli S."/>
            <person name="Anupama A."/>
            <person name="Badger J."/>
            <person name="Bringaud F."/>
            <person name="Cadag E."/>
            <person name="Carlton J.M."/>
            <person name="Cerqueira G.C."/>
            <person name="Creasy T."/>
            <person name="Delcher A.L."/>
            <person name="Djikeng A."/>
            <person name="Embley T.M."/>
            <person name="Hauser C."/>
            <person name="Ivens A.C."/>
            <person name="Kummerfeld S.K."/>
            <person name="Pereira-Leal J.B."/>
            <person name="Nilsson D."/>
            <person name="Peterson J."/>
            <person name="Salzberg S.L."/>
            <person name="Shallom J."/>
            <person name="Silva J.C."/>
            <person name="Sundaram J."/>
            <person name="Westenberger S."/>
            <person name="White O."/>
            <person name="Melville S.E."/>
            <person name="Donelson J.E."/>
            <person name="Andersson B."/>
            <person name="Stuart K.D."/>
            <person name="Hall N."/>
        </authorList>
    </citation>
    <scope>NUCLEOTIDE SEQUENCE [LARGE SCALE GENOMIC DNA]</scope>
    <source>
        <strain evidence="2 3">927/4 GUTat10.1</strain>
    </source>
</reference>
<dbReference type="EMBL" id="CM000207">
    <property type="protein sequence ID" value="EAN76625.1"/>
    <property type="molecule type" value="Genomic_DNA"/>
</dbReference>
<proteinExistence type="predicted"/>
<organism evidence="2 3">
    <name type="scientific">Trypanosoma brucei brucei (strain 927/4 GUTat10.1)</name>
    <dbReference type="NCBI Taxonomy" id="185431"/>
    <lineage>
        <taxon>Eukaryota</taxon>
        <taxon>Discoba</taxon>
        <taxon>Euglenozoa</taxon>
        <taxon>Kinetoplastea</taxon>
        <taxon>Metakinetoplastina</taxon>
        <taxon>Trypanosomatida</taxon>
        <taxon>Trypanosomatidae</taxon>
        <taxon>Trypanosoma</taxon>
    </lineage>
</organism>
<gene>
    <name evidence="2" type="ORF">Tb09.160.4100</name>
</gene>
<keyword evidence="1" id="KW-0812">Transmembrane</keyword>